<evidence type="ECO:0000313" key="2">
    <source>
        <dbReference type="EMBL" id="RAW54023.1"/>
    </source>
</evidence>
<name>A0A329TYE9_9FIRM</name>
<keyword evidence="1" id="KW-0812">Transmembrane</keyword>
<feature type="transmembrane region" description="Helical" evidence="1">
    <location>
        <begin position="45"/>
        <end position="64"/>
    </location>
</feature>
<sequence>MVHHLVIGIIFLIWGIADVLRLELPGILGKRLESASAEARRLWQRLLGVLELIVGGGQLLFYFFSDDQTVTSIILAVMILAAVCILGPYYHWRKQEKENTQE</sequence>
<feature type="transmembrane region" description="Helical" evidence="1">
    <location>
        <begin position="6"/>
        <end position="24"/>
    </location>
</feature>
<organism evidence="2 3">
    <name type="scientific">Faecalibacterium prausnitzii</name>
    <dbReference type="NCBI Taxonomy" id="853"/>
    <lineage>
        <taxon>Bacteria</taxon>
        <taxon>Bacillati</taxon>
        <taxon>Bacillota</taxon>
        <taxon>Clostridia</taxon>
        <taxon>Eubacteriales</taxon>
        <taxon>Oscillospiraceae</taxon>
        <taxon>Faecalibacterium</taxon>
    </lineage>
</organism>
<dbReference type="OrthoDB" id="10003630at2"/>
<protein>
    <submittedName>
        <fullName evidence="2">Uncharacterized protein</fullName>
    </submittedName>
</protein>
<keyword evidence="1" id="KW-1133">Transmembrane helix</keyword>
<keyword evidence="1" id="KW-0472">Membrane</keyword>
<comment type="caution">
    <text evidence="2">The sequence shown here is derived from an EMBL/GenBank/DDBJ whole genome shotgun (WGS) entry which is preliminary data.</text>
</comment>
<dbReference type="EMBL" id="PRLB01000006">
    <property type="protein sequence ID" value="RAW54023.1"/>
    <property type="molecule type" value="Genomic_DNA"/>
</dbReference>
<reference evidence="2 3" key="1">
    <citation type="submission" date="2018-02" db="EMBL/GenBank/DDBJ databases">
        <title>Complete genome sequencing of Faecalibacterium prausnitzii strains isolated from the human gut.</title>
        <authorList>
            <person name="Fitzgerald B.C."/>
            <person name="Shkoporov A.N."/>
            <person name="Ross P.R."/>
            <person name="Hill C."/>
        </authorList>
    </citation>
    <scope>NUCLEOTIDE SEQUENCE [LARGE SCALE GENOMIC DNA]</scope>
    <source>
        <strain evidence="2 3">APC942/32-1</strain>
    </source>
</reference>
<dbReference type="RefSeq" id="WP_158400987.1">
    <property type="nucleotide sequence ID" value="NZ_PRLB01000006.1"/>
</dbReference>
<evidence type="ECO:0000313" key="3">
    <source>
        <dbReference type="Proteomes" id="UP000251144"/>
    </source>
</evidence>
<feature type="transmembrane region" description="Helical" evidence="1">
    <location>
        <begin position="70"/>
        <end position="90"/>
    </location>
</feature>
<evidence type="ECO:0000256" key="1">
    <source>
        <dbReference type="SAM" id="Phobius"/>
    </source>
</evidence>
<gene>
    <name evidence="2" type="ORF">C4N26_07630</name>
</gene>
<proteinExistence type="predicted"/>
<dbReference type="AlphaFoldDB" id="A0A329TYE9"/>
<accession>A0A329TYE9</accession>
<dbReference type="Proteomes" id="UP000251144">
    <property type="component" value="Unassembled WGS sequence"/>
</dbReference>